<reference evidence="1 2" key="1">
    <citation type="submission" date="2020-09" db="EMBL/GenBank/DDBJ databases">
        <title>Novel species of Mucilaginibacter isolated from a glacier on the Tibetan Plateau.</title>
        <authorList>
            <person name="Liu Q."/>
            <person name="Xin Y.-H."/>
        </authorList>
    </citation>
    <scope>NUCLEOTIDE SEQUENCE [LARGE SCALE GENOMIC DNA]</scope>
    <source>
        <strain evidence="1 2">ZT4R22</strain>
    </source>
</reference>
<evidence type="ECO:0000313" key="1">
    <source>
        <dbReference type="EMBL" id="MBD1367459.1"/>
    </source>
</evidence>
<protein>
    <recommendedName>
        <fullName evidence="3">AhpC/TSA family protein</fullName>
    </recommendedName>
</protein>
<dbReference type="Proteomes" id="UP000606600">
    <property type="component" value="Unassembled WGS sequence"/>
</dbReference>
<accession>A0ABR7X179</accession>
<sequence length="157" mass="18262">MKNYISFVFYTCLVLLGTACQNTINYDYQENLESFVKKESGFDLAKEKKSVVLILQNEDCICTKEDIELSKSIYNSLEYKDYKFNVILSSRKHKFLREISPTAAKRQVNIIYDENNLLINSGYVAVTDRIIVYNDGKPTYFADMHVTKPSQIREQLL</sequence>
<dbReference type="PROSITE" id="PS51257">
    <property type="entry name" value="PROKAR_LIPOPROTEIN"/>
    <property type="match status" value="1"/>
</dbReference>
<evidence type="ECO:0008006" key="3">
    <source>
        <dbReference type="Google" id="ProtNLM"/>
    </source>
</evidence>
<proteinExistence type="predicted"/>
<evidence type="ECO:0000313" key="2">
    <source>
        <dbReference type="Proteomes" id="UP000606600"/>
    </source>
</evidence>
<name>A0ABR7X179_9SPHI</name>
<dbReference type="RefSeq" id="WP_191192093.1">
    <property type="nucleotide sequence ID" value="NZ_JACWMY010000021.1"/>
</dbReference>
<keyword evidence="2" id="KW-1185">Reference proteome</keyword>
<organism evidence="1 2">
    <name type="scientific">Mucilaginibacter pankratovii</name>
    <dbReference type="NCBI Taxonomy" id="2772110"/>
    <lineage>
        <taxon>Bacteria</taxon>
        <taxon>Pseudomonadati</taxon>
        <taxon>Bacteroidota</taxon>
        <taxon>Sphingobacteriia</taxon>
        <taxon>Sphingobacteriales</taxon>
        <taxon>Sphingobacteriaceae</taxon>
        <taxon>Mucilaginibacter</taxon>
    </lineage>
</organism>
<comment type="caution">
    <text evidence="1">The sequence shown here is derived from an EMBL/GenBank/DDBJ whole genome shotgun (WGS) entry which is preliminary data.</text>
</comment>
<gene>
    <name evidence="1" type="ORF">IDJ77_26850</name>
</gene>
<dbReference type="EMBL" id="JACWMY010000021">
    <property type="protein sequence ID" value="MBD1367459.1"/>
    <property type="molecule type" value="Genomic_DNA"/>
</dbReference>